<comment type="catalytic activity">
    <reaction evidence="8">
        <text>citrate(in) = citrate(out)</text>
        <dbReference type="Rhea" id="RHEA:33183"/>
        <dbReference type="ChEBI" id="CHEBI:16947"/>
    </reaction>
</comment>
<dbReference type="EMBL" id="KV878337">
    <property type="protein sequence ID" value="OJJ50237.1"/>
    <property type="molecule type" value="Genomic_DNA"/>
</dbReference>
<dbReference type="FunFam" id="1.20.1250.20:FF:000172">
    <property type="entry name" value="MFS multidrug resistance transporter"/>
    <property type="match status" value="1"/>
</dbReference>
<dbReference type="GO" id="GO:0140115">
    <property type="term" value="P:export across plasma membrane"/>
    <property type="evidence" value="ECO:0007669"/>
    <property type="project" value="UniProtKB-ARBA"/>
</dbReference>
<dbReference type="AlphaFoldDB" id="A0A1L9ST06"/>
<organism evidence="14 15">
    <name type="scientific">Penicilliopsis zonata CBS 506.65</name>
    <dbReference type="NCBI Taxonomy" id="1073090"/>
    <lineage>
        <taxon>Eukaryota</taxon>
        <taxon>Fungi</taxon>
        <taxon>Dikarya</taxon>
        <taxon>Ascomycota</taxon>
        <taxon>Pezizomycotina</taxon>
        <taxon>Eurotiomycetes</taxon>
        <taxon>Eurotiomycetidae</taxon>
        <taxon>Eurotiales</taxon>
        <taxon>Aspergillaceae</taxon>
        <taxon>Penicilliopsis</taxon>
    </lineage>
</organism>
<accession>A0A1L9ST06</accession>
<dbReference type="RefSeq" id="XP_022584747.1">
    <property type="nucleotide sequence ID" value="XM_022722133.1"/>
</dbReference>
<feature type="transmembrane region" description="Helical" evidence="12">
    <location>
        <begin position="326"/>
        <end position="352"/>
    </location>
</feature>
<comment type="similarity">
    <text evidence="2">Belongs to the major facilitator superfamily.</text>
</comment>
<dbReference type="Gene3D" id="1.20.1720.10">
    <property type="entry name" value="Multidrug resistance protein D"/>
    <property type="match status" value="1"/>
</dbReference>
<dbReference type="InterPro" id="IPR036259">
    <property type="entry name" value="MFS_trans_sf"/>
</dbReference>
<dbReference type="InterPro" id="IPR005829">
    <property type="entry name" value="Sugar_transporter_CS"/>
</dbReference>
<dbReference type="VEuPathDB" id="FungiDB:ASPZODRAFT_128863"/>
<dbReference type="STRING" id="1073090.A0A1L9ST06"/>
<sequence length="551" mass="60005">MTSDTTFSASPPSAAALKEIEEVADAQKSPSSASSLTESSGSSDIIEPVSESTLEITKTEVSEKIVAVAVDERPETPPPPFSAFSKNQKWTIAGLCSLAAIFGPISSNIYVPAIPQIVKDFHKTTQTIDLTLTVYLVFQAVSPSFLSNLSDFLGRRPVIMACMALYIIACIGIALTPTSDFWLLMVFRALQACGGSPAIATGAGAMGDIATPAERGKYVGLFQGVAMVGPAFGPTIGGILVQYLSWRYIFWLLSAWCGANLICIFFLIPETLRSIVGNGSIPPPALNCRPTDWWRRMKAKRTEDVETQNVQRPEKKPYKPWASFNMLLFPEILIVLAFSSCSFACMFASLTVLSSVLADDYGLNNVQIGLCYLPQGIGCMVIGVLGGRFQDWYFQREKKRLNFHPKHPRDLEGFPIERVRFATVPYYLPFWAAACIGYGFMLEKRVNLAGPLVLSFFIGAGTQFSSQTSQLILVDMFPSNAGASSASSNLVRCTFSAIMTACVTPMLNAIGLGCTFIIFVSLTIAACPFLLILAAKGPGWRKKRAKKWDHK</sequence>
<feature type="transmembrane region" description="Helical" evidence="12">
    <location>
        <begin position="158"/>
        <end position="175"/>
    </location>
</feature>
<feature type="transmembrane region" description="Helical" evidence="12">
    <location>
        <begin position="372"/>
        <end position="390"/>
    </location>
</feature>
<feature type="region of interest" description="Disordered" evidence="11">
    <location>
        <begin position="22"/>
        <end position="51"/>
    </location>
</feature>
<evidence type="ECO:0000256" key="1">
    <source>
        <dbReference type="ARBA" id="ARBA00004141"/>
    </source>
</evidence>
<keyword evidence="6 12" id="KW-0472">Membrane</keyword>
<feature type="transmembrane region" description="Helical" evidence="12">
    <location>
        <begin position="453"/>
        <end position="477"/>
    </location>
</feature>
<evidence type="ECO:0000256" key="4">
    <source>
        <dbReference type="ARBA" id="ARBA00022692"/>
    </source>
</evidence>
<dbReference type="PANTHER" id="PTHR23502">
    <property type="entry name" value="MAJOR FACILITATOR SUPERFAMILY"/>
    <property type="match status" value="1"/>
</dbReference>
<evidence type="ECO:0000256" key="12">
    <source>
        <dbReference type="SAM" id="Phobius"/>
    </source>
</evidence>
<keyword evidence="4 12" id="KW-0812">Transmembrane</keyword>
<keyword evidence="5 12" id="KW-1133">Transmembrane helix</keyword>
<evidence type="ECO:0000256" key="6">
    <source>
        <dbReference type="ARBA" id="ARBA00023136"/>
    </source>
</evidence>
<evidence type="ECO:0000256" key="10">
    <source>
        <dbReference type="ARBA" id="ARBA00074746"/>
    </source>
</evidence>
<comment type="function">
    <text evidence="9">Transmembrane transporter that exports citrate across the cell membrane.</text>
</comment>
<evidence type="ECO:0000256" key="8">
    <source>
        <dbReference type="ARBA" id="ARBA00051015"/>
    </source>
</evidence>
<protein>
    <recommendedName>
        <fullName evidence="10">Citrate exporter 1</fullName>
    </recommendedName>
</protein>
<gene>
    <name evidence="14" type="ORF">ASPZODRAFT_128863</name>
</gene>
<dbReference type="InterPro" id="IPR020846">
    <property type="entry name" value="MFS_dom"/>
</dbReference>
<keyword evidence="3" id="KW-0813">Transport</keyword>
<evidence type="ECO:0000259" key="13">
    <source>
        <dbReference type="PROSITE" id="PS50850"/>
    </source>
</evidence>
<feature type="transmembrane region" description="Helical" evidence="12">
    <location>
        <begin position="424"/>
        <end position="441"/>
    </location>
</feature>
<name>A0A1L9ST06_9EURO</name>
<evidence type="ECO:0000256" key="11">
    <source>
        <dbReference type="SAM" id="MobiDB-lite"/>
    </source>
</evidence>
<keyword evidence="7" id="KW-0325">Glycoprotein</keyword>
<comment type="subcellular location">
    <subcellularLocation>
        <location evidence="1">Membrane</location>
        <topology evidence="1">Multi-pass membrane protein</topology>
    </subcellularLocation>
</comment>
<dbReference type="OrthoDB" id="440553at2759"/>
<feature type="transmembrane region" description="Helical" evidence="12">
    <location>
        <begin position="516"/>
        <end position="535"/>
    </location>
</feature>
<dbReference type="GO" id="GO:0005886">
    <property type="term" value="C:plasma membrane"/>
    <property type="evidence" value="ECO:0007669"/>
    <property type="project" value="TreeGrafter"/>
</dbReference>
<feature type="domain" description="Major facilitator superfamily (MFS) profile" evidence="13">
    <location>
        <begin position="92"/>
        <end position="538"/>
    </location>
</feature>
<feature type="transmembrane region" description="Helical" evidence="12">
    <location>
        <begin position="248"/>
        <end position="268"/>
    </location>
</feature>
<feature type="transmembrane region" description="Helical" evidence="12">
    <location>
        <begin position="218"/>
        <end position="242"/>
    </location>
</feature>
<dbReference type="GO" id="GO:0042908">
    <property type="term" value="P:xenobiotic transport"/>
    <property type="evidence" value="ECO:0007669"/>
    <property type="project" value="UniProtKB-ARBA"/>
</dbReference>
<dbReference type="PROSITE" id="PS50850">
    <property type="entry name" value="MFS"/>
    <property type="match status" value="1"/>
</dbReference>
<dbReference type="Pfam" id="PF07690">
    <property type="entry name" value="MFS_1"/>
    <property type="match status" value="1"/>
</dbReference>
<evidence type="ECO:0000313" key="15">
    <source>
        <dbReference type="Proteomes" id="UP000184188"/>
    </source>
</evidence>
<feature type="transmembrane region" description="Helical" evidence="12">
    <location>
        <begin position="90"/>
        <end position="110"/>
    </location>
</feature>
<dbReference type="InterPro" id="IPR011701">
    <property type="entry name" value="MFS"/>
</dbReference>
<dbReference type="GeneID" id="34608598"/>
<feature type="transmembrane region" description="Helical" evidence="12">
    <location>
        <begin position="181"/>
        <end position="206"/>
    </location>
</feature>
<evidence type="ECO:0000256" key="5">
    <source>
        <dbReference type="ARBA" id="ARBA00022989"/>
    </source>
</evidence>
<feature type="compositionally biased region" description="Low complexity" evidence="11">
    <location>
        <begin position="29"/>
        <end position="43"/>
    </location>
</feature>
<dbReference type="PROSITE" id="PS00216">
    <property type="entry name" value="SUGAR_TRANSPORT_1"/>
    <property type="match status" value="1"/>
</dbReference>
<evidence type="ECO:0000256" key="3">
    <source>
        <dbReference type="ARBA" id="ARBA00022448"/>
    </source>
</evidence>
<dbReference type="PANTHER" id="PTHR23502:SF51">
    <property type="entry name" value="QUINIDINE RESISTANCE PROTEIN 1-RELATED"/>
    <property type="match status" value="1"/>
</dbReference>
<dbReference type="GO" id="GO:0015137">
    <property type="term" value="F:citrate transmembrane transporter activity"/>
    <property type="evidence" value="ECO:0007669"/>
    <property type="project" value="UniProtKB-ARBA"/>
</dbReference>
<dbReference type="FunFam" id="1.20.1720.10:FF:000009">
    <property type="entry name" value="MFS multidrug transporter"/>
    <property type="match status" value="1"/>
</dbReference>
<dbReference type="SUPFAM" id="SSF103473">
    <property type="entry name" value="MFS general substrate transporter"/>
    <property type="match status" value="1"/>
</dbReference>
<reference evidence="15" key="1">
    <citation type="journal article" date="2017" name="Genome Biol.">
        <title>Comparative genomics reveals high biological diversity and specific adaptations in the industrially and medically important fungal genus Aspergillus.</title>
        <authorList>
            <person name="de Vries R.P."/>
            <person name="Riley R."/>
            <person name="Wiebenga A."/>
            <person name="Aguilar-Osorio G."/>
            <person name="Amillis S."/>
            <person name="Uchima C.A."/>
            <person name="Anderluh G."/>
            <person name="Asadollahi M."/>
            <person name="Askin M."/>
            <person name="Barry K."/>
            <person name="Battaglia E."/>
            <person name="Bayram O."/>
            <person name="Benocci T."/>
            <person name="Braus-Stromeyer S.A."/>
            <person name="Caldana C."/>
            <person name="Canovas D."/>
            <person name="Cerqueira G.C."/>
            <person name="Chen F."/>
            <person name="Chen W."/>
            <person name="Choi C."/>
            <person name="Clum A."/>
            <person name="Dos Santos R.A."/>
            <person name="Damasio A.R."/>
            <person name="Diallinas G."/>
            <person name="Emri T."/>
            <person name="Fekete E."/>
            <person name="Flipphi M."/>
            <person name="Freyberg S."/>
            <person name="Gallo A."/>
            <person name="Gournas C."/>
            <person name="Habgood R."/>
            <person name="Hainaut M."/>
            <person name="Harispe M.L."/>
            <person name="Henrissat B."/>
            <person name="Hilden K.S."/>
            <person name="Hope R."/>
            <person name="Hossain A."/>
            <person name="Karabika E."/>
            <person name="Karaffa L."/>
            <person name="Karanyi Z."/>
            <person name="Krasevec N."/>
            <person name="Kuo A."/>
            <person name="Kusch H."/>
            <person name="LaButti K."/>
            <person name="Lagendijk E.L."/>
            <person name="Lapidus A."/>
            <person name="Levasseur A."/>
            <person name="Lindquist E."/>
            <person name="Lipzen A."/>
            <person name="Logrieco A.F."/>
            <person name="MacCabe A."/>
            <person name="Maekelae M.R."/>
            <person name="Malavazi I."/>
            <person name="Melin P."/>
            <person name="Meyer V."/>
            <person name="Mielnichuk N."/>
            <person name="Miskei M."/>
            <person name="Molnar A.P."/>
            <person name="Mule G."/>
            <person name="Ngan C.Y."/>
            <person name="Orejas M."/>
            <person name="Orosz E."/>
            <person name="Ouedraogo J.P."/>
            <person name="Overkamp K.M."/>
            <person name="Park H.-S."/>
            <person name="Perrone G."/>
            <person name="Piumi F."/>
            <person name="Punt P.J."/>
            <person name="Ram A.F."/>
            <person name="Ramon A."/>
            <person name="Rauscher S."/>
            <person name="Record E."/>
            <person name="Riano-Pachon D.M."/>
            <person name="Robert V."/>
            <person name="Roehrig J."/>
            <person name="Ruller R."/>
            <person name="Salamov A."/>
            <person name="Salih N.S."/>
            <person name="Samson R.A."/>
            <person name="Sandor E."/>
            <person name="Sanguinetti M."/>
            <person name="Schuetze T."/>
            <person name="Sepcic K."/>
            <person name="Shelest E."/>
            <person name="Sherlock G."/>
            <person name="Sophianopoulou V."/>
            <person name="Squina F.M."/>
            <person name="Sun H."/>
            <person name="Susca A."/>
            <person name="Todd R.B."/>
            <person name="Tsang A."/>
            <person name="Unkles S.E."/>
            <person name="van de Wiele N."/>
            <person name="van Rossen-Uffink D."/>
            <person name="Oliveira J.V."/>
            <person name="Vesth T.C."/>
            <person name="Visser J."/>
            <person name="Yu J.-H."/>
            <person name="Zhou M."/>
            <person name="Andersen M.R."/>
            <person name="Archer D.B."/>
            <person name="Baker S.E."/>
            <person name="Benoit I."/>
            <person name="Brakhage A.A."/>
            <person name="Braus G.H."/>
            <person name="Fischer R."/>
            <person name="Frisvad J.C."/>
            <person name="Goldman G.H."/>
            <person name="Houbraken J."/>
            <person name="Oakley B."/>
            <person name="Pocsi I."/>
            <person name="Scazzocchio C."/>
            <person name="Seiboth B."/>
            <person name="vanKuyk P.A."/>
            <person name="Wortman J."/>
            <person name="Dyer P.S."/>
            <person name="Grigoriev I.V."/>
        </authorList>
    </citation>
    <scope>NUCLEOTIDE SEQUENCE [LARGE SCALE GENOMIC DNA]</scope>
    <source>
        <strain evidence="15">CBS 506.65</strain>
    </source>
</reference>
<evidence type="ECO:0000256" key="2">
    <source>
        <dbReference type="ARBA" id="ARBA00008335"/>
    </source>
</evidence>
<evidence type="ECO:0000313" key="14">
    <source>
        <dbReference type="EMBL" id="OJJ50237.1"/>
    </source>
</evidence>
<evidence type="ECO:0000256" key="9">
    <source>
        <dbReference type="ARBA" id="ARBA00057034"/>
    </source>
</evidence>
<dbReference type="Gene3D" id="1.20.1250.20">
    <property type="entry name" value="MFS general substrate transporter like domains"/>
    <property type="match status" value="1"/>
</dbReference>
<keyword evidence="15" id="KW-1185">Reference proteome</keyword>
<dbReference type="Proteomes" id="UP000184188">
    <property type="component" value="Unassembled WGS sequence"/>
</dbReference>
<proteinExistence type="inferred from homology"/>
<evidence type="ECO:0000256" key="7">
    <source>
        <dbReference type="ARBA" id="ARBA00023180"/>
    </source>
</evidence>